<keyword evidence="4 11" id="KW-0028">Amino-acid biosynthesis</keyword>
<dbReference type="GO" id="GO:0004124">
    <property type="term" value="F:cysteine synthase activity"/>
    <property type="evidence" value="ECO:0007669"/>
    <property type="project" value="UniProtKB-UniRule"/>
</dbReference>
<evidence type="ECO:0000259" key="12">
    <source>
        <dbReference type="Pfam" id="PF00291"/>
    </source>
</evidence>
<evidence type="ECO:0000256" key="8">
    <source>
        <dbReference type="ARBA" id="ARBA00047931"/>
    </source>
</evidence>
<accession>A0A1F5TQL3</accession>
<feature type="modified residue" description="N6-(pyridoxal phosphate)lysine" evidence="10">
    <location>
        <position position="42"/>
    </location>
</feature>
<feature type="binding site" evidence="9">
    <location>
        <position position="258"/>
    </location>
    <ligand>
        <name>pyridoxal 5'-phosphate</name>
        <dbReference type="ChEBI" id="CHEBI:597326"/>
    </ligand>
</feature>
<evidence type="ECO:0000256" key="3">
    <source>
        <dbReference type="ARBA" id="ARBA00012681"/>
    </source>
</evidence>
<comment type="catalytic activity">
    <reaction evidence="8 11">
        <text>O-acetyl-L-serine + hydrogen sulfide = L-cysteine + acetate</text>
        <dbReference type="Rhea" id="RHEA:14829"/>
        <dbReference type="ChEBI" id="CHEBI:29919"/>
        <dbReference type="ChEBI" id="CHEBI:30089"/>
        <dbReference type="ChEBI" id="CHEBI:35235"/>
        <dbReference type="ChEBI" id="CHEBI:58340"/>
        <dbReference type="EC" id="2.5.1.47"/>
    </reaction>
</comment>
<dbReference type="Pfam" id="PF00291">
    <property type="entry name" value="PALP"/>
    <property type="match status" value="1"/>
</dbReference>
<evidence type="ECO:0000256" key="11">
    <source>
        <dbReference type="RuleBase" id="RU003985"/>
    </source>
</evidence>
<feature type="domain" description="Tryptophan synthase beta chain-like PALP" evidence="12">
    <location>
        <begin position="5"/>
        <end position="284"/>
    </location>
</feature>
<name>A0A1F5TQL3_9BACT</name>
<evidence type="ECO:0000256" key="4">
    <source>
        <dbReference type="ARBA" id="ARBA00022605"/>
    </source>
</evidence>
<dbReference type="NCBIfam" id="TIGR01139">
    <property type="entry name" value="cysK"/>
    <property type="match status" value="1"/>
</dbReference>
<protein>
    <recommendedName>
        <fullName evidence="3 11">Cysteine synthase</fullName>
        <ecNumber evidence="3 11">2.5.1.47</ecNumber>
    </recommendedName>
</protein>
<dbReference type="InterPro" id="IPR050214">
    <property type="entry name" value="Cys_Synth/Cystath_Beta-Synth"/>
</dbReference>
<comment type="cofactor">
    <cofactor evidence="1 9 11">
        <name>pyridoxal 5'-phosphate</name>
        <dbReference type="ChEBI" id="CHEBI:597326"/>
    </cofactor>
</comment>
<dbReference type="EC" id="2.5.1.47" evidence="3 11"/>
<gene>
    <name evidence="13" type="ORF">A2531_01045</name>
</gene>
<dbReference type="SUPFAM" id="SSF53686">
    <property type="entry name" value="Tryptophan synthase beta subunit-like PLP-dependent enzymes"/>
    <property type="match status" value="1"/>
</dbReference>
<dbReference type="CDD" id="cd01561">
    <property type="entry name" value="CBS_like"/>
    <property type="match status" value="1"/>
</dbReference>
<evidence type="ECO:0000313" key="13">
    <source>
        <dbReference type="EMBL" id="OGF41250.1"/>
    </source>
</evidence>
<keyword evidence="6 9" id="KW-0663">Pyridoxal phosphate</keyword>
<evidence type="ECO:0000256" key="7">
    <source>
        <dbReference type="ARBA" id="ARBA00023192"/>
    </source>
</evidence>
<sequence length="298" mass="32949">MFENILQTIGNTPLVRINKLNSNKKVTIYAKIEGSNPTGSIKDRIALKMVEQAETEGKLKKGKTIIEPTSGNTGIGLAMVGVVKGYKVEIVMSSAVSTERRKMIEAFGAKVILTDAKFGTDGAIKKARDLVRKYPKKYFMPNQFSNKYNKIAHYKTTGEEIWKQTNGKIDFFVSALGTSGTIMGVGMALKENNPKIKVISAHPVEGHYIQGLKNMKEAIVPEIYDYTQIDKTIMVKTEDAYKTARKIIKKEGIFVGMSSGAAMYAAIEVAKKIKSGIIVVIFPDRGEKYLSTSLFDEK</sequence>
<proteinExistence type="inferred from homology"/>
<evidence type="ECO:0000256" key="6">
    <source>
        <dbReference type="ARBA" id="ARBA00022898"/>
    </source>
</evidence>
<dbReference type="PANTHER" id="PTHR10314">
    <property type="entry name" value="CYSTATHIONINE BETA-SYNTHASE"/>
    <property type="match status" value="1"/>
</dbReference>
<feature type="binding site" evidence="9">
    <location>
        <position position="72"/>
    </location>
    <ligand>
        <name>pyridoxal 5'-phosphate</name>
        <dbReference type="ChEBI" id="CHEBI:597326"/>
    </ligand>
</feature>
<evidence type="ECO:0000256" key="1">
    <source>
        <dbReference type="ARBA" id="ARBA00001933"/>
    </source>
</evidence>
<dbReference type="InterPro" id="IPR036052">
    <property type="entry name" value="TrpB-like_PALP_sf"/>
</dbReference>
<evidence type="ECO:0000256" key="10">
    <source>
        <dbReference type="PIRSR" id="PIRSR605856-51"/>
    </source>
</evidence>
<organism evidence="13 14">
    <name type="scientific">Candidatus Falkowbacteria bacterium RIFOXYD2_FULL_34_120</name>
    <dbReference type="NCBI Taxonomy" id="1798007"/>
    <lineage>
        <taxon>Bacteria</taxon>
        <taxon>Candidatus Falkowiibacteriota</taxon>
    </lineage>
</organism>
<keyword evidence="7 11" id="KW-0198">Cysteine biosynthesis</keyword>
<dbReference type="PROSITE" id="PS00901">
    <property type="entry name" value="CYS_SYNTHASE"/>
    <property type="match status" value="1"/>
</dbReference>
<dbReference type="Proteomes" id="UP000177579">
    <property type="component" value="Unassembled WGS sequence"/>
</dbReference>
<comment type="caution">
    <text evidence="13">The sequence shown here is derived from an EMBL/GenBank/DDBJ whole genome shotgun (WGS) entry which is preliminary data.</text>
</comment>
<dbReference type="InterPro" id="IPR001216">
    <property type="entry name" value="P-phosphate_BS"/>
</dbReference>
<evidence type="ECO:0000256" key="9">
    <source>
        <dbReference type="PIRSR" id="PIRSR605856-50"/>
    </source>
</evidence>
<dbReference type="GO" id="GO:0006535">
    <property type="term" value="P:cysteine biosynthetic process from serine"/>
    <property type="evidence" value="ECO:0007669"/>
    <property type="project" value="UniProtKB-UniRule"/>
</dbReference>
<dbReference type="NCBIfam" id="TIGR01136">
    <property type="entry name" value="cysKM"/>
    <property type="match status" value="1"/>
</dbReference>
<comment type="similarity">
    <text evidence="2 11">Belongs to the cysteine synthase/cystathionine beta-synthase family.</text>
</comment>
<evidence type="ECO:0000313" key="14">
    <source>
        <dbReference type="Proteomes" id="UP000177579"/>
    </source>
</evidence>
<evidence type="ECO:0000256" key="5">
    <source>
        <dbReference type="ARBA" id="ARBA00022679"/>
    </source>
</evidence>
<dbReference type="EMBL" id="MFGO01000012">
    <property type="protein sequence ID" value="OGF41250.1"/>
    <property type="molecule type" value="Genomic_DNA"/>
</dbReference>
<feature type="binding site" evidence="9">
    <location>
        <begin position="177"/>
        <end position="181"/>
    </location>
    <ligand>
        <name>pyridoxal 5'-phosphate</name>
        <dbReference type="ChEBI" id="CHEBI:597326"/>
    </ligand>
</feature>
<dbReference type="InterPro" id="IPR005856">
    <property type="entry name" value="Cys_synth"/>
</dbReference>
<evidence type="ECO:0000256" key="2">
    <source>
        <dbReference type="ARBA" id="ARBA00007103"/>
    </source>
</evidence>
<dbReference type="InterPro" id="IPR001926">
    <property type="entry name" value="TrpB-like_PALP"/>
</dbReference>
<dbReference type="Gene3D" id="3.40.50.1100">
    <property type="match status" value="2"/>
</dbReference>
<dbReference type="FunFam" id="3.40.50.1100:FF:000006">
    <property type="entry name" value="Cysteine synthase"/>
    <property type="match status" value="1"/>
</dbReference>
<reference evidence="13 14" key="1">
    <citation type="journal article" date="2016" name="Nat. Commun.">
        <title>Thousands of microbial genomes shed light on interconnected biogeochemical processes in an aquifer system.</title>
        <authorList>
            <person name="Anantharaman K."/>
            <person name="Brown C.T."/>
            <person name="Hug L.A."/>
            <person name="Sharon I."/>
            <person name="Castelle C.J."/>
            <person name="Probst A.J."/>
            <person name="Thomas B.C."/>
            <person name="Singh A."/>
            <person name="Wilkins M.J."/>
            <person name="Karaoz U."/>
            <person name="Brodie E.L."/>
            <person name="Williams K.H."/>
            <person name="Hubbard S.S."/>
            <person name="Banfield J.F."/>
        </authorList>
    </citation>
    <scope>NUCLEOTIDE SEQUENCE [LARGE SCALE GENOMIC DNA]</scope>
</reference>
<dbReference type="InterPro" id="IPR005859">
    <property type="entry name" value="CysK"/>
</dbReference>
<dbReference type="AlphaFoldDB" id="A0A1F5TQL3"/>
<keyword evidence="5 11" id="KW-0808">Transferase</keyword>